<evidence type="ECO:0000259" key="1">
    <source>
        <dbReference type="PROSITE" id="PS50181"/>
    </source>
</evidence>
<feature type="domain" description="F-box" evidence="1">
    <location>
        <begin position="1"/>
        <end position="55"/>
    </location>
</feature>
<dbReference type="EMBL" id="ML977155">
    <property type="protein sequence ID" value="KAF1986813.1"/>
    <property type="molecule type" value="Genomic_DNA"/>
</dbReference>
<reference evidence="2" key="1">
    <citation type="journal article" date="2020" name="Stud. Mycol.">
        <title>101 Dothideomycetes genomes: a test case for predicting lifestyles and emergence of pathogens.</title>
        <authorList>
            <person name="Haridas S."/>
            <person name="Albert R."/>
            <person name="Binder M."/>
            <person name="Bloem J."/>
            <person name="Labutti K."/>
            <person name="Salamov A."/>
            <person name="Andreopoulos B."/>
            <person name="Baker S."/>
            <person name="Barry K."/>
            <person name="Bills G."/>
            <person name="Bluhm B."/>
            <person name="Cannon C."/>
            <person name="Castanera R."/>
            <person name="Culley D."/>
            <person name="Daum C."/>
            <person name="Ezra D."/>
            <person name="Gonzalez J."/>
            <person name="Henrissat B."/>
            <person name="Kuo A."/>
            <person name="Liang C."/>
            <person name="Lipzen A."/>
            <person name="Lutzoni F."/>
            <person name="Magnuson J."/>
            <person name="Mondo S."/>
            <person name="Nolan M."/>
            <person name="Ohm R."/>
            <person name="Pangilinan J."/>
            <person name="Park H.-J."/>
            <person name="Ramirez L."/>
            <person name="Alfaro M."/>
            <person name="Sun H."/>
            <person name="Tritt A."/>
            <person name="Yoshinaga Y."/>
            <person name="Zwiers L.-H."/>
            <person name="Turgeon B."/>
            <person name="Goodwin S."/>
            <person name="Spatafora J."/>
            <person name="Crous P."/>
            <person name="Grigoriev I."/>
        </authorList>
    </citation>
    <scope>NUCLEOTIDE SEQUENCE</scope>
    <source>
        <strain evidence="2">CBS 113979</strain>
    </source>
</reference>
<dbReference type="Proteomes" id="UP000800041">
    <property type="component" value="Unassembled WGS sequence"/>
</dbReference>
<protein>
    <recommendedName>
        <fullName evidence="1">F-box domain-containing protein</fullName>
    </recommendedName>
</protein>
<organism evidence="2 3">
    <name type="scientific">Aulographum hederae CBS 113979</name>
    <dbReference type="NCBI Taxonomy" id="1176131"/>
    <lineage>
        <taxon>Eukaryota</taxon>
        <taxon>Fungi</taxon>
        <taxon>Dikarya</taxon>
        <taxon>Ascomycota</taxon>
        <taxon>Pezizomycotina</taxon>
        <taxon>Dothideomycetes</taxon>
        <taxon>Pleosporomycetidae</taxon>
        <taxon>Aulographales</taxon>
        <taxon>Aulographaceae</taxon>
    </lineage>
</organism>
<sequence length="411" mass="48240">MDKLPDELVKEILSWLDYPSITACRLVDSRLGRIGTEHLLPEVHVFVHPRSYQKLIDVARHEVLPRFVVSLFYEAHFLDQDFANYQEWQIAVDERFHCAEAPDYGPEPDPWDAEAVEREERRFKVFLTQPWWGGRQKRLKEGYQAWKAQMKAQKEMWDEEVDFKAISEAVGRFKKLKSITLISRDERIPGRRCTRAAFEETLLYPGDNARHTFGQQAVRQLNSILFAIEEAGTRLEELWVSMVDWKFLDQDNEALIRIHKACAFLTSLKLTISRSSWIINLRRYRLGIYQCNEFLERGSLRRFLEAIPNLELLEVAFDEVPVLQRYRDSSENSCPRIQDAVSLDRCVWPRLKSLTLASFVGEQSQFLDLLFHHQKSLEQISFAFWNITKEDWVSLNSLPTAREDLQHSSSS</sequence>
<gene>
    <name evidence="2" type="ORF">K402DRAFT_420868</name>
</gene>
<dbReference type="SUPFAM" id="SSF81383">
    <property type="entry name" value="F-box domain"/>
    <property type="match status" value="1"/>
</dbReference>
<name>A0A6G1H0R2_9PEZI</name>
<dbReference type="Pfam" id="PF00646">
    <property type="entry name" value="F-box"/>
    <property type="match status" value="1"/>
</dbReference>
<dbReference type="InterPro" id="IPR001810">
    <property type="entry name" value="F-box_dom"/>
</dbReference>
<dbReference type="AlphaFoldDB" id="A0A6G1H0R2"/>
<evidence type="ECO:0000313" key="3">
    <source>
        <dbReference type="Proteomes" id="UP000800041"/>
    </source>
</evidence>
<proteinExistence type="predicted"/>
<accession>A0A6G1H0R2</accession>
<dbReference type="OrthoDB" id="3864240at2759"/>
<dbReference type="PROSITE" id="PS50181">
    <property type="entry name" value="FBOX"/>
    <property type="match status" value="1"/>
</dbReference>
<keyword evidence="3" id="KW-1185">Reference proteome</keyword>
<evidence type="ECO:0000313" key="2">
    <source>
        <dbReference type="EMBL" id="KAF1986813.1"/>
    </source>
</evidence>
<dbReference type="InterPro" id="IPR036047">
    <property type="entry name" value="F-box-like_dom_sf"/>
</dbReference>